<evidence type="ECO:0000313" key="2">
    <source>
        <dbReference type="EMBL" id="SDE19438.1"/>
    </source>
</evidence>
<gene>
    <name evidence="2" type="ORF">SAMN04488239_11586</name>
</gene>
<evidence type="ECO:0000259" key="1">
    <source>
        <dbReference type="Pfam" id="PF06568"/>
    </source>
</evidence>
<dbReference type="Pfam" id="PF06568">
    <property type="entry name" value="YjiS-like"/>
    <property type="match status" value="1"/>
</dbReference>
<accession>A0A1G7AX34</accession>
<dbReference type="RefSeq" id="WP_093035197.1">
    <property type="nucleotide sequence ID" value="NZ_FMZV01000015.1"/>
</dbReference>
<evidence type="ECO:0000313" key="3">
    <source>
        <dbReference type="Proteomes" id="UP000199628"/>
    </source>
</evidence>
<protein>
    <submittedName>
        <fullName evidence="2">Uncharacterized conserved protein YjiS, DUF1127 family</fullName>
    </submittedName>
</protein>
<dbReference type="OrthoDB" id="8096613at2"/>
<feature type="domain" description="YjiS-like" evidence="1">
    <location>
        <begin position="22"/>
        <end position="52"/>
    </location>
</feature>
<reference evidence="3" key="1">
    <citation type="submission" date="2016-10" db="EMBL/GenBank/DDBJ databases">
        <authorList>
            <person name="Varghese N."/>
            <person name="Submissions S."/>
        </authorList>
    </citation>
    <scope>NUCLEOTIDE SEQUENCE [LARGE SCALE GENOMIC DNA]</scope>
    <source>
        <strain evidence="3">CGMCC 1.9108</strain>
    </source>
</reference>
<organism evidence="2 3">
    <name type="scientific">Ruegeria marina</name>
    <dbReference type="NCBI Taxonomy" id="639004"/>
    <lineage>
        <taxon>Bacteria</taxon>
        <taxon>Pseudomonadati</taxon>
        <taxon>Pseudomonadota</taxon>
        <taxon>Alphaproteobacteria</taxon>
        <taxon>Rhodobacterales</taxon>
        <taxon>Roseobacteraceae</taxon>
        <taxon>Ruegeria</taxon>
    </lineage>
</organism>
<proteinExistence type="predicted"/>
<sequence length="69" mass="8084">MTAFTATRPCHPVRASWRGYPRRLAALWRQRRALANLDDRALEDIGLSRAQADAEARRPFWDAPDFWRC</sequence>
<dbReference type="EMBL" id="FMZV01000015">
    <property type="protein sequence ID" value="SDE19438.1"/>
    <property type="molecule type" value="Genomic_DNA"/>
</dbReference>
<dbReference type="InterPro" id="IPR009506">
    <property type="entry name" value="YjiS-like"/>
</dbReference>
<dbReference type="STRING" id="639004.SAMN04488239_11586"/>
<name>A0A1G7AX34_9RHOB</name>
<dbReference type="AlphaFoldDB" id="A0A1G7AX34"/>
<dbReference type="Proteomes" id="UP000199628">
    <property type="component" value="Unassembled WGS sequence"/>
</dbReference>
<keyword evidence="3" id="KW-1185">Reference proteome</keyword>